<evidence type="ECO:0000313" key="16">
    <source>
        <dbReference type="Proteomes" id="UP000594638"/>
    </source>
</evidence>
<evidence type="ECO:0000256" key="6">
    <source>
        <dbReference type="ARBA" id="ARBA00022723"/>
    </source>
</evidence>
<dbReference type="AlphaFoldDB" id="A0A8S0TQ17"/>
<dbReference type="Proteomes" id="UP000594638">
    <property type="component" value="Unassembled WGS sequence"/>
</dbReference>
<evidence type="ECO:0000256" key="8">
    <source>
        <dbReference type="ARBA" id="ARBA00022786"/>
    </source>
</evidence>
<keyword evidence="11 13" id="KW-0472">Membrane</keyword>
<feature type="transmembrane region" description="Helical" evidence="13">
    <location>
        <begin position="12"/>
        <end position="39"/>
    </location>
</feature>
<dbReference type="InterPro" id="IPR013083">
    <property type="entry name" value="Znf_RING/FYVE/PHD"/>
</dbReference>
<dbReference type="GO" id="GO:0016567">
    <property type="term" value="P:protein ubiquitination"/>
    <property type="evidence" value="ECO:0007669"/>
    <property type="project" value="TreeGrafter"/>
</dbReference>
<dbReference type="OrthoDB" id="8062037at2759"/>
<dbReference type="PROSITE" id="PS50089">
    <property type="entry name" value="ZF_RING_2"/>
    <property type="match status" value="1"/>
</dbReference>
<dbReference type="Gramene" id="OE9A038403T4">
    <property type="protein sequence ID" value="OE9A038403C4"/>
    <property type="gene ID" value="OE9A038403"/>
</dbReference>
<keyword evidence="5 13" id="KW-0812">Transmembrane</keyword>
<evidence type="ECO:0000256" key="4">
    <source>
        <dbReference type="ARBA" id="ARBA00022679"/>
    </source>
</evidence>
<dbReference type="Pfam" id="PF13639">
    <property type="entry name" value="zf-RING_2"/>
    <property type="match status" value="1"/>
</dbReference>
<dbReference type="PANTHER" id="PTHR45977">
    <property type="entry name" value="TARGET OF ERK KINASE MPK-1"/>
    <property type="match status" value="1"/>
</dbReference>
<sequence length="138" mass="15956">MSLIFNYLNCRLPVVFLAFDMFFMIFCLAMVCIIFFTLFCCFPIISTVSYAMIIGEGASENDIKVLPKYRYRLPNTLGNDKKQEEDCCVYLYKYMDGAELCTLSCNHHFHHKCTSKWLQISATCPLCKLKILKGKTLV</sequence>
<gene>
    <name evidence="15" type="ORF">OLEA9_A038403</name>
</gene>
<name>A0A8S0TQ17_OLEEU</name>
<keyword evidence="8" id="KW-0833">Ubl conjugation pathway</keyword>
<evidence type="ECO:0000256" key="7">
    <source>
        <dbReference type="ARBA" id="ARBA00022771"/>
    </source>
</evidence>
<evidence type="ECO:0000259" key="14">
    <source>
        <dbReference type="PROSITE" id="PS50089"/>
    </source>
</evidence>
<dbReference type="Gene3D" id="3.30.40.10">
    <property type="entry name" value="Zinc/RING finger domain, C3HC4 (zinc finger)"/>
    <property type="match status" value="1"/>
</dbReference>
<dbReference type="GO" id="GO:0061630">
    <property type="term" value="F:ubiquitin protein ligase activity"/>
    <property type="evidence" value="ECO:0007669"/>
    <property type="project" value="UniProtKB-EC"/>
</dbReference>
<evidence type="ECO:0000256" key="1">
    <source>
        <dbReference type="ARBA" id="ARBA00000900"/>
    </source>
</evidence>
<dbReference type="PANTHER" id="PTHR45977:SF19">
    <property type="entry name" value="RING-TYPE DOMAIN-CONTAINING PROTEIN"/>
    <property type="match status" value="1"/>
</dbReference>
<proteinExistence type="predicted"/>
<evidence type="ECO:0000256" key="2">
    <source>
        <dbReference type="ARBA" id="ARBA00004141"/>
    </source>
</evidence>
<evidence type="ECO:0000256" key="11">
    <source>
        <dbReference type="ARBA" id="ARBA00023136"/>
    </source>
</evidence>
<evidence type="ECO:0000256" key="5">
    <source>
        <dbReference type="ARBA" id="ARBA00022692"/>
    </source>
</evidence>
<evidence type="ECO:0000313" key="15">
    <source>
        <dbReference type="EMBL" id="CAA3008152.1"/>
    </source>
</evidence>
<evidence type="ECO:0000256" key="3">
    <source>
        <dbReference type="ARBA" id="ARBA00012483"/>
    </source>
</evidence>
<accession>A0A8S0TQ17</accession>
<comment type="subcellular location">
    <subcellularLocation>
        <location evidence="2">Membrane</location>
        <topology evidence="2">Multi-pass membrane protein</topology>
    </subcellularLocation>
</comment>
<dbReference type="EC" id="2.3.2.27" evidence="3"/>
<organism evidence="15 16">
    <name type="scientific">Olea europaea subsp. europaea</name>
    <dbReference type="NCBI Taxonomy" id="158383"/>
    <lineage>
        <taxon>Eukaryota</taxon>
        <taxon>Viridiplantae</taxon>
        <taxon>Streptophyta</taxon>
        <taxon>Embryophyta</taxon>
        <taxon>Tracheophyta</taxon>
        <taxon>Spermatophyta</taxon>
        <taxon>Magnoliopsida</taxon>
        <taxon>eudicotyledons</taxon>
        <taxon>Gunneridae</taxon>
        <taxon>Pentapetalae</taxon>
        <taxon>asterids</taxon>
        <taxon>lamiids</taxon>
        <taxon>Lamiales</taxon>
        <taxon>Oleaceae</taxon>
        <taxon>Oleeae</taxon>
        <taxon>Olea</taxon>
    </lineage>
</organism>
<keyword evidence="6" id="KW-0479">Metal-binding</keyword>
<comment type="caution">
    <text evidence="15">The sequence shown here is derived from an EMBL/GenBank/DDBJ whole genome shotgun (WGS) entry which is preliminary data.</text>
</comment>
<dbReference type="GO" id="GO:0006511">
    <property type="term" value="P:ubiquitin-dependent protein catabolic process"/>
    <property type="evidence" value="ECO:0007669"/>
    <property type="project" value="TreeGrafter"/>
</dbReference>
<evidence type="ECO:0000256" key="9">
    <source>
        <dbReference type="ARBA" id="ARBA00022833"/>
    </source>
</evidence>
<dbReference type="GO" id="GO:0016020">
    <property type="term" value="C:membrane"/>
    <property type="evidence" value="ECO:0007669"/>
    <property type="project" value="UniProtKB-SubCell"/>
</dbReference>
<evidence type="ECO:0000256" key="12">
    <source>
        <dbReference type="PROSITE-ProRule" id="PRU00175"/>
    </source>
</evidence>
<dbReference type="InterPro" id="IPR001841">
    <property type="entry name" value="Znf_RING"/>
</dbReference>
<keyword evidence="10 13" id="KW-1133">Transmembrane helix</keyword>
<dbReference type="GO" id="GO:0008270">
    <property type="term" value="F:zinc ion binding"/>
    <property type="evidence" value="ECO:0007669"/>
    <property type="project" value="UniProtKB-KW"/>
</dbReference>
<keyword evidence="7 12" id="KW-0863">Zinc-finger</keyword>
<keyword evidence="4" id="KW-0808">Transferase</keyword>
<reference evidence="15 16" key="1">
    <citation type="submission" date="2019-12" db="EMBL/GenBank/DDBJ databases">
        <authorList>
            <person name="Alioto T."/>
            <person name="Alioto T."/>
            <person name="Gomez Garrido J."/>
        </authorList>
    </citation>
    <scope>NUCLEOTIDE SEQUENCE [LARGE SCALE GENOMIC DNA]</scope>
</reference>
<protein>
    <recommendedName>
        <fullName evidence="3">RING-type E3 ubiquitin transferase</fullName>
        <ecNumber evidence="3">2.3.2.27</ecNumber>
    </recommendedName>
</protein>
<dbReference type="GO" id="GO:0000325">
    <property type="term" value="C:plant-type vacuole"/>
    <property type="evidence" value="ECO:0007669"/>
    <property type="project" value="TreeGrafter"/>
</dbReference>
<dbReference type="SUPFAM" id="SSF57850">
    <property type="entry name" value="RING/U-box"/>
    <property type="match status" value="1"/>
</dbReference>
<feature type="domain" description="RING-type" evidence="14">
    <location>
        <begin position="87"/>
        <end position="128"/>
    </location>
</feature>
<evidence type="ECO:0000256" key="13">
    <source>
        <dbReference type="SAM" id="Phobius"/>
    </source>
</evidence>
<keyword evidence="16" id="KW-1185">Reference proteome</keyword>
<evidence type="ECO:0000256" key="10">
    <source>
        <dbReference type="ARBA" id="ARBA00022989"/>
    </source>
</evidence>
<comment type="catalytic activity">
    <reaction evidence="1">
        <text>S-ubiquitinyl-[E2 ubiquitin-conjugating enzyme]-L-cysteine + [acceptor protein]-L-lysine = [E2 ubiquitin-conjugating enzyme]-L-cysteine + N(6)-ubiquitinyl-[acceptor protein]-L-lysine.</text>
        <dbReference type="EC" id="2.3.2.27"/>
    </reaction>
</comment>
<dbReference type="EMBL" id="CACTIH010007291">
    <property type="protein sequence ID" value="CAA3008152.1"/>
    <property type="molecule type" value="Genomic_DNA"/>
</dbReference>
<keyword evidence="9" id="KW-0862">Zinc</keyword>